<evidence type="ECO:0000313" key="8">
    <source>
        <dbReference type="Proteomes" id="UP000199416"/>
    </source>
</evidence>
<gene>
    <name evidence="7" type="ORF">SAMN05660690_0779</name>
</gene>
<feature type="transmembrane region" description="Helical" evidence="5">
    <location>
        <begin position="291"/>
        <end position="313"/>
    </location>
</feature>
<accession>A0A1G6JCZ5</accession>
<evidence type="ECO:0000256" key="5">
    <source>
        <dbReference type="SAM" id="Phobius"/>
    </source>
</evidence>
<keyword evidence="8" id="KW-1185">Reference proteome</keyword>
<dbReference type="InterPro" id="IPR050327">
    <property type="entry name" value="Proton-linked_MCT"/>
</dbReference>
<dbReference type="InterPro" id="IPR011701">
    <property type="entry name" value="MFS"/>
</dbReference>
<dbReference type="SUPFAM" id="SSF103473">
    <property type="entry name" value="MFS general substrate transporter"/>
    <property type="match status" value="1"/>
</dbReference>
<dbReference type="InterPro" id="IPR020846">
    <property type="entry name" value="MFS_dom"/>
</dbReference>
<dbReference type="Proteomes" id="UP000199416">
    <property type="component" value="Unassembled WGS sequence"/>
</dbReference>
<feature type="transmembrane region" description="Helical" evidence="5">
    <location>
        <begin position="147"/>
        <end position="167"/>
    </location>
</feature>
<dbReference type="CDD" id="cd17353">
    <property type="entry name" value="MFS_OFA_like"/>
    <property type="match status" value="1"/>
</dbReference>
<feature type="transmembrane region" description="Helical" evidence="5">
    <location>
        <begin position="87"/>
        <end position="107"/>
    </location>
</feature>
<evidence type="ECO:0000259" key="6">
    <source>
        <dbReference type="PROSITE" id="PS50850"/>
    </source>
</evidence>
<dbReference type="EMBL" id="FMZF01000001">
    <property type="protein sequence ID" value="SDC16742.1"/>
    <property type="molecule type" value="Genomic_DNA"/>
</dbReference>
<keyword evidence="2 5" id="KW-0812">Transmembrane</keyword>
<dbReference type="OrthoDB" id="9793415at2"/>
<keyword evidence="4 5" id="KW-0472">Membrane</keyword>
<evidence type="ECO:0000256" key="3">
    <source>
        <dbReference type="ARBA" id="ARBA00022989"/>
    </source>
</evidence>
<dbReference type="GO" id="GO:0022857">
    <property type="term" value="F:transmembrane transporter activity"/>
    <property type="evidence" value="ECO:0007669"/>
    <property type="project" value="InterPro"/>
</dbReference>
<feature type="transmembrane region" description="Helical" evidence="5">
    <location>
        <begin position="113"/>
        <end position="135"/>
    </location>
</feature>
<dbReference type="STRING" id="1190417.SAMN05660690_0779"/>
<feature type="transmembrane region" description="Helical" evidence="5">
    <location>
        <begin position="349"/>
        <end position="373"/>
    </location>
</feature>
<feature type="transmembrane region" description="Helical" evidence="5">
    <location>
        <begin position="424"/>
        <end position="443"/>
    </location>
</feature>
<dbReference type="InterPro" id="IPR036259">
    <property type="entry name" value="MFS_trans_sf"/>
</dbReference>
<proteinExistence type="predicted"/>
<feature type="transmembrane region" description="Helical" evidence="5">
    <location>
        <begin position="55"/>
        <end position="80"/>
    </location>
</feature>
<evidence type="ECO:0000313" key="7">
    <source>
        <dbReference type="EMBL" id="SDC16742.1"/>
    </source>
</evidence>
<dbReference type="PANTHER" id="PTHR11360:SF317">
    <property type="entry name" value="MAJOR FACILITATOR SUPERFAMILY (MFS) PROFILE DOMAIN-CONTAINING PROTEIN-RELATED"/>
    <property type="match status" value="1"/>
</dbReference>
<feature type="domain" description="Major facilitator superfamily (MFS) profile" evidence="6">
    <location>
        <begin position="1"/>
        <end position="448"/>
    </location>
</feature>
<protein>
    <submittedName>
        <fullName evidence="7">Nitrate/nitrite transporter NarK</fullName>
    </submittedName>
</protein>
<feature type="transmembrane region" description="Helical" evidence="5">
    <location>
        <begin position="253"/>
        <end position="271"/>
    </location>
</feature>
<sequence length="471" mass="49793">MAVPSFLARERIVARPGFNRWLIPPAALAVHLCIGQAYATSVYKSALVSHFDASLTAIGIIFSIAIVMLGVSAALFGTWVDRNGPRAAMFTSAVFWVAGFVVGGLGIETGQLWLLYFGYGVLGGIGLGIGYISPVSTLIKWFPDRPGLATGMAIMGFGGGALIASPLSRQLMNFYDPAYDGTAGTVPNGDAVAALFFTLAAIYLVFMMFGAFIVRVPADDWRPAGFDPSSVKQKALVTTESVSAANAIKTPQFWLVWTALFCNVTAGIGILEQAAPMIQDFFRTNGTSTVAAATAAGFVGLLSLFNMGGRFAWSTTSDYIGRKPIYMVYLGVGAVLYVLLATVGSSATWLFVLLAALIISFYGGGFATVPAYLRDLFGTYQVGAIHGRLLTAWSAAGVAGPLIINGVLDTQGTPGELVAANYRPALFIMVGLLVIGFVANLMVRPVSSRWHEPKATTPATARADDERSAVR</sequence>
<comment type="subcellular location">
    <subcellularLocation>
        <location evidence="1">Cell membrane</location>
        <topology evidence="1">Multi-pass membrane protein</topology>
    </subcellularLocation>
</comment>
<feature type="transmembrane region" description="Helical" evidence="5">
    <location>
        <begin position="385"/>
        <end position="404"/>
    </location>
</feature>
<organism evidence="7 8">
    <name type="scientific">Geodermatophilus telluris</name>
    <dbReference type="NCBI Taxonomy" id="1190417"/>
    <lineage>
        <taxon>Bacteria</taxon>
        <taxon>Bacillati</taxon>
        <taxon>Actinomycetota</taxon>
        <taxon>Actinomycetes</taxon>
        <taxon>Geodermatophilales</taxon>
        <taxon>Geodermatophilaceae</taxon>
        <taxon>Geodermatophilus</taxon>
    </lineage>
</organism>
<evidence type="ECO:0000256" key="4">
    <source>
        <dbReference type="ARBA" id="ARBA00023136"/>
    </source>
</evidence>
<dbReference type="PROSITE" id="PS50850">
    <property type="entry name" value="MFS"/>
    <property type="match status" value="1"/>
</dbReference>
<dbReference type="Gene3D" id="1.20.1250.20">
    <property type="entry name" value="MFS general substrate transporter like domains"/>
    <property type="match status" value="2"/>
</dbReference>
<keyword evidence="3 5" id="KW-1133">Transmembrane helix</keyword>
<feature type="transmembrane region" description="Helical" evidence="5">
    <location>
        <begin position="325"/>
        <end position="343"/>
    </location>
</feature>
<evidence type="ECO:0000256" key="1">
    <source>
        <dbReference type="ARBA" id="ARBA00004651"/>
    </source>
</evidence>
<feature type="transmembrane region" description="Helical" evidence="5">
    <location>
        <begin position="191"/>
        <end position="214"/>
    </location>
</feature>
<dbReference type="Pfam" id="PF07690">
    <property type="entry name" value="MFS_1"/>
    <property type="match status" value="1"/>
</dbReference>
<reference evidence="8" key="1">
    <citation type="submission" date="2016-10" db="EMBL/GenBank/DDBJ databases">
        <authorList>
            <person name="Varghese N."/>
            <person name="Submissions S."/>
        </authorList>
    </citation>
    <scope>NUCLEOTIDE SEQUENCE [LARGE SCALE GENOMIC DNA]</scope>
    <source>
        <strain evidence="8">DSM 45421</strain>
    </source>
</reference>
<dbReference type="AlphaFoldDB" id="A0A1G6JCZ5"/>
<dbReference type="PANTHER" id="PTHR11360">
    <property type="entry name" value="MONOCARBOXYLATE TRANSPORTER"/>
    <property type="match status" value="1"/>
</dbReference>
<name>A0A1G6JCZ5_9ACTN</name>
<evidence type="ECO:0000256" key="2">
    <source>
        <dbReference type="ARBA" id="ARBA00022692"/>
    </source>
</evidence>
<dbReference type="GO" id="GO:0005886">
    <property type="term" value="C:plasma membrane"/>
    <property type="evidence" value="ECO:0007669"/>
    <property type="project" value="UniProtKB-SubCell"/>
</dbReference>
<feature type="transmembrane region" description="Helical" evidence="5">
    <location>
        <begin position="21"/>
        <end position="43"/>
    </location>
</feature>
<dbReference type="RefSeq" id="WP_091363298.1">
    <property type="nucleotide sequence ID" value="NZ_FMZF01000001.1"/>
</dbReference>